<dbReference type="AlphaFoldDB" id="A0A1F6G7H2"/>
<protein>
    <submittedName>
        <fullName evidence="2">Uncharacterized protein</fullName>
    </submittedName>
</protein>
<keyword evidence="1" id="KW-1133">Transmembrane helix</keyword>
<gene>
    <name evidence="2" type="ORF">A2527_09345</name>
</gene>
<keyword evidence="1" id="KW-0472">Membrane</keyword>
<proteinExistence type="predicted"/>
<name>A0A1F6G7H2_9PROT</name>
<organism evidence="2 3">
    <name type="scientific">Candidatus Lambdaproteobacteria bacterium RIFOXYD2_FULL_50_16</name>
    <dbReference type="NCBI Taxonomy" id="1817772"/>
    <lineage>
        <taxon>Bacteria</taxon>
        <taxon>Pseudomonadati</taxon>
        <taxon>Pseudomonadota</taxon>
        <taxon>Candidatus Lambdaproteobacteria</taxon>
    </lineage>
</organism>
<evidence type="ECO:0000313" key="3">
    <source>
        <dbReference type="Proteomes" id="UP000178449"/>
    </source>
</evidence>
<keyword evidence="1" id="KW-0812">Transmembrane</keyword>
<evidence type="ECO:0000256" key="1">
    <source>
        <dbReference type="SAM" id="Phobius"/>
    </source>
</evidence>
<feature type="transmembrane region" description="Helical" evidence="1">
    <location>
        <begin position="6"/>
        <end position="28"/>
    </location>
</feature>
<feature type="transmembrane region" description="Helical" evidence="1">
    <location>
        <begin position="68"/>
        <end position="91"/>
    </location>
</feature>
<evidence type="ECO:0000313" key="2">
    <source>
        <dbReference type="EMBL" id="OGG94048.1"/>
    </source>
</evidence>
<accession>A0A1F6G7H2</accession>
<dbReference type="EMBL" id="MFNE01000043">
    <property type="protein sequence ID" value="OGG94048.1"/>
    <property type="molecule type" value="Genomic_DNA"/>
</dbReference>
<dbReference type="STRING" id="1817772.A2527_09345"/>
<feature type="transmembrane region" description="Helical" evidence="1">
    <location>
        <begin position="40"/>
        <end position="62"/>
    </location>
</feature>
<sequence>MEIKLTLLVLPFLFMFGLLVFHVILVRTSLALGKNISGQVLVLGAVLGFNLPALGLAIWALLPMQLGALIPCLLYLAVVYNGLGYGYFHFYNMSETARRIRVLILVKQGKLAALKDLSSGYTPEAQVAERLERLSHMGQIKEENGRYRIQGKLLLNAALLIEFYKRLLGL</sequence>
<reference evidence="2 3" key="1">
    <citation type="journal article" date="2016" name="Nat. Commun.">
        <title>Thousands of microbial genomes shed light on interconnected biogeochemical processes in an aquifer system.</title>
        <authorList>
            <person name="Anantharaman K."/>
            <person name="Brown C.T."/>
            <person name="Hug L.A."/>
            <person name="Sharon I."/>
            <person name="Castelle C.J."/>
            <person name="Probst A.J."/>
            <person name="Thomas B.C."/>
            <person name="Singh A."/>
            <person name="Wilkins M.J."/>
            <person name="Karaoz U."/>
            <person name="Brodie E.L."/>
            <person name="Williams K.H."/>
            <person name="Hubbard S.S."/>
            <person name="Banfield J.F."/>
        </authorList>
    </citation>
    <scope>NUCLEOTIDE SEQUENCE [LARGE SCALE GENOMIC DNA]</scope>
</reference>
<comment type="caution">
    <text evidence="2">The sequence shown here is derived from an EMBL/GenBank/DDBJ whole genome shotgun (WGS) entry which is preliminary data.</text>
</comment>
<dbReference type="Proteomes" id="UP000178449">
    <property type="component" value="Unassembled WGS sequence"/>
</dbReference>